<name>A0ABP6AUM5_STRLO</name>
<proteinExistence type="predicted"/>
<gene>
    <name evidence="1" type="ORF">GCM10010276_88180</name>
</gene>
<organism evidence="1 2">
    <name type="scientific">Streptomyces longisporus</name>
    <dbReference type="NCBI Taxonomy" id="1948"/>
    <lineage>
        <taxon>Bacteria</taxon>
        <taxon>Bacillati</taxon>
        <taxon>Actinomycetota</taxon>
        <taxon>Actinomycetes</taxon>
        <taxon>Kitasatosporales</taxon>
        <taxon>Streptomycetaceae</taxon>
        <taxon>Streptomyces</taxon>
    </lineage>
</organism>
<keyword evidence="2" id="KW-1185">Reference proteome</keyword>
<dbReference type="RefSeq" id="WP_344406945.1">
    <property type="nucleotide sequence ID" value="NZ_BAAASG010000033.1"/>
</dbReference>
<dbReference type="Proteomes" id="UP001501777">
    <property type="component" value="Unassembled WGS sequence"/>
</dbReference>
<comment type="caution">
    <text evidence="1">The sequence shown here is derived from an EMBL/GenBank/DDBJ whole genome shotgun (WGS) entry which is preliminary data.</text>
</comment>
<evidence type="ECO:0000313" key="2">
    <source>
        <dbReference type="Proteomes" id="UP001501777"/>
    </source>
</evidence>
<evidence type="ECO:0000313" key="1">
    <source>
        <dbReference type="EMBL" id="GAA2523350.1"/>
    </source>
</evidence>
<sequence length="75" mass="8209">MHPTGTGGWELRNKPRVSGLNDVIWTAVCLIQAGRILDSILAEQPLAAELDQVTAHFGVPEDIVPRRRRRPGAGK</sequence>
<dbReference type="EMBL" id="BAAASG010000033">
    <property type="protein sequence ID" value="GAA2523350.1"/>
    <property type="molecule type" value="Genomic_DNA"/>
</dbReference>
<reference evidence="2" key="1">
    <citation type="journal article" date="2019" name="Int. J. Syst. Evol. Microbiol.">
        <title>The Global Catalogue of Microorganisms (GCM) 10K type strain sequencing project: providing services to taxonomists for standard genome sequencing and annotation.</title>
        <authorList>
            <consortium name="The Broad Institute Genomics Platform"/>
            <consortium name="The Broad Institute Genome Sequencing Center for Infectious Disease"/>
            <person name="Wu L."/>
            <person name="Ma J."/>
        </authorList>
    </citation>
    <scope>NUCLEOTIDE SEQUENCE [LARGE SCALE GENOMIC DNA]</scope>
    <source>
        <strain evidence="2">JCM 4395</strain>
    </source>
</reference>
<protein>
    <submittedName>
        <fullName evidence="1">Uncharacterized protein</fullName>
    </submittedName>
</protein>
<accession>A0ABP6AUM5</accession>